<dbReference type="RefSeq" id="WP_319063881.1">
    <property type="nucleotide sequence ID" value="NZ_JARAUS010000014.1"/>
</dbReference>
<reference evidence="1 2" key="1">
    <citation type="journal article" date="2023" name="Microb. Genom.">
        <title>Mesoterricola silvestris gen. nov., sp. nov., Mesoterricola sediminis sp. nov., Geothrix oryzae sp. nov., Geothrix edaphica sp. nov., Geothrix rubra sp. nov., and Geothrix limicola sp. nov., six novel members of Acidobacteriota isolated from soils.</title>
        <authorList>
            <person name="Weisberg A.J."/>
            <person name="Pearce E."/>
            <person name="Kramer C.G."/>
            <person name="Chang J.H."/>
            <person name="Clarke C.R."/>
        </authorList>
    </citation>
    <scope>NUCLEOTIDE SEQUENCE [LARGE SCALE GENOMIC DNA]</scope>
    <source>
        <strain evidence="1 2">ID09-01A</strain>
    </source>
</reference>
<comment type="caution">
    <text evidence="1">The sequence shown here is derived from an EMBL/GenBank/DDBJ whole genome shotgun (WGS) entry which is preliminary data.</text>
</comment>
<organism evidence="1 2">
    <name type="scientific">Streptomyces europaeiscabiei</name>
    <dbReference type="NCBI Taxonomy" id="146819"/>
    <lineage>
        <taxon>Bacteria</taxon>
        <taxon>Bacillati</taxon>
        <taxon>Actinomycetota</taxon>
        <taxon>Actinomycetes</taxon>
        <taxon>Kitasatosporales</taxon>
        <taxon>Streptomycetaceae</taxon>
        <taxon>Streptomyces</taxon>
    </lineage>
</organism>
<dbReference type="EMBL" id="JARAYU010000041">
    <property type="protein sequence ID" value="MDX3707073.1"/>
    <property type="molecule type" value="Genomic_DNA"/>
</dbReference>
<name>A0ABU4NVM9_9ACTN</name>
<accession>A0ABU4NVM9</accession>
<protein>
    <submittedName>
        <fullName evidence="1">Uncharacterized protein</fullName>
    </submittedName>
</protein>
<evidence type="ECO:0000313" key="2">
    <source>
        <dbReference type="Proteomes" id="UP001271274"/>
    </source>
</evidence>
<gene>
    <name evidence="1" type="ORF">PV662_46890</name>
</gene>
<evidence type="ECO:0000313" key="1">
    <source>
        <dbReference type="EMBL" id="MDX3707073.1"/>
    </source>
</evidence>
<sequence>MILSWVLKECGKPDCFRQVKASVEFCCAKCAAAAEGRYEVAQHSEGCERRHAERGEYGKEWRPVSGEEANG</sequence>
<keyword evidence="2" id="KW-1185">Reference proteome</keyword>
<proteinExistence type="predicted"/>
<dbReference type="Proteomes" id="UP001271274">
    <property type="component" value="Unassembled WGS sequence"/>
</dbReference>